<dbReference type="InterPro" id="IPR029063">
    <property type="entry name" value="SAM-dependent_MTases_sf"/>
</dbReference>
<evidence type="ECO:0000256" key="1">
    <source>
        <dbReference type="SAM" id="MobiDB-lite"/>
    </source>
</evidence>
<feature type="compositionally biased region" description="Basic and acidic residues" evidence="1">
    <location>
        <begin position="231"/>
        <end position="245"/>
    </location>
</feature>
<dbReference type="InterPro" id="IPR007785">
    <property type="entry name" value="Anamorsin"/>
</dbReference>
<name>A0AAP0R930_LIQFO</name>
<dbReference type="InterPro" id="IPR049011">
    <property type="entry name" value="Anamorsin_N_metazoan"/>
</dbReference>
<dbReference type="Gene3D" id="3.40.50.150">
    <property type="entry name" value="Vaccinia Virus protein VP39"/>
    <property type="match status" value="1"/>
</dbReference>
<gene>
    <name evidence="3" type="ORF">L1049_026806</name>
</gene>
<evidence type="ECO:0000259" key="2">
    <source>
        <dbReference type="Pfam" id="PF20922"/>
    </source>
</evidence>
<accession>A0AAP0R930</accession>
<feature type="region of interest" description="Disordered" evidence="1">
    <location>
        <begin position="222"/>
        <end position="251"/>
    </location>
</feature>
<dbReference type="PANTHER" id="PTHR13273:SF15">
    <property type="entry name" value="ANAMORSIN HOMOLOG 2-LIKE ISOFORM X1"/>
    <property type="match status" value="1"/>
</dbReference>
<evidence type="ECO:0000313" key="3">
    <source>
        <dbReference type="EMBL" id="KAK9271216.1"/>
    </source>
</evidence>
<feature type="domain" description="Anamorsin N-terminal" evidence="2">
    <location>
        <begin position="50"/>
        <end position="131"/>
    </location>
</feature>
<dbReference type="Pfam" id="PF20922">
    <property type="entry name" value="Anamorsin_N"/>
    <property type="match status" value="1"/>
</dbReference>
<dbReference type="AlphaFoldDB" id="A0AAP0R930"/>
<protein>
    <recommendedName>
        <fullName evidence="2">Anamorsin N-terminal domain-containing protein</fullName>
    </recommendedName>
</protein>
<reference evidence="3 4" key="1">
    <citation type="journal article" date="2024" name="Plant J.">
        <title>Genome sequences and population genomics reveal climatic adaptation and genomic divergence between two closely related sweetgum species.</title>
        <authorList>
            <person name="Xu W.Q."/>
            <person name="Ren C.Q."/>
            <person name="Zhang X.Y."/>
            <person name="Comes H.P."/>
            <person name="Liu X.H."/>
            <person name="Li Y.G."/>
            <person name="Kettle C.J."/>
            <person name="Jalonen R."/>
            <person name="Gaisberger H."/>
            <person name="Ma Y.Z."/>
            <person name="Qiu Y.X."/>
        </authorList>
    </citation>
    <scope>NUCLEOTIDE SEQUENCE [LARGE SCALE GENOMIC DNA]</scope>
    <source>
        <strain evidence="3">Hangzhou</strain>
    </source>
</reference>
<keyword evidence="4" id="KW-1185">Reference proteome</keyword>
<dbReference type="GO" id="GO:0005737">
    <property type="term" value="C:cytoplasm"/>
    <property type="evidence" value="ECO:0007669"/>
    <property type="project" value="InterPro"/>
</dbReference>
<organism evidence="3 4">
    <name type="scientific">Liquidambar formosana</name>
    <name type="common">Formosan gum</name>
    <dbReference type="NCBI Taxonomy" id="63359"/>
    <lineage>
        <taxon>Eukaryota</taxon>
        <taxon>Viridiplantae</taxon>
        <taxon>Streptophyta</taxon>
        <taxon>Embryophyta</taxon>
        <taxon>Tracheophyta</taxon>
        <taxon>Spermatophyta</taxon>
        <taxon>Magnoliopsida</taxon>
        <taxon>eudicotyledons</taxon>
        <taxon>Gunneridae</taxon>
        <taxon>Pentapetalae</taxon>
        <taxon>Saxifragales</taxon>
        <taxon>Altingiaceae</taxon>
        <taxon>Liquidambar</taxon>
    </lineage>
</organism>
<dbReference type="GO" id="GO:0016226">
    <property type="term" value="P:iron-sulfur cluster assembly"/>
    <property type="evidence" value="ECO:0007669"/>
    <property type="project" value="InterPro"/>
</dbReference>
<sequence length="304" mass="34961">MEFEDGVLIITDSISVNATVVVWALQHFSIGLKDLRIITQASLLEGSLYFKSSSLSSIISISEKPGFHTQLWLLELAKVLKPGGTVYLQEPLFFNGNRDFVIGESRACLERNLLFAGFYSIEGFECLDHSAEISCSSQDFQLIAMKAKRTCGTETYSSIQKTQLHKAENPMIAVVNTLQPQIDETGDFIDEDTLLTVEDSKRPGSPLNNGYLSRERIRERNRLYQRRRRARMTEEQKKREKERRRQYMQSRRIQPISYEMPLPLPVSYEREKECDQSLHCAQQLRESYMIEMENNHGMEAGEAS</sequence>
<dbReference type="PANTHER" id="PTHR13273">
    <property type="entry name" value="ANAMORSIN"/>
    <property type="match status" value="1"/>
</dbReference>
<evidence type="ECO:0000313" key="4">
    <source>
        <dbReference type="Proteomes" id="UP001415857"/>
    </source>
</evidence>
<dbReference type="Proteomes" id="UP001415857">
    <property type="component" value="Unassembled WGS sequence"/>
</dbReference>
<comment type="caution">
    <text evidence="3">The sequence shown here is derived from an EMBL/GenBank/DDBJ whole genome shotgun (WGS) entry which is preliminary data.</text>
</comment>
<dbReference type="GO" id="GO:0051536">
    <property type="term" value="F:iron-sulfur cluster binding"/>
    <property type="evidence" value="ECO:0007669"/>
    <property type="project" value="InterPro"/>
</dbReference>
<proteinExistence type="predicted"/>
<dbReference type="EMBL" id="JBBPBK010000014">
    <property type="protein sequence ID" value="KAK9271216.1"/>
    <property type="molecule type" value="Genomic_DNA"/>
</dbReference>